<sequence>MPDVRVGSVDIRYETIGDPGDPAQLLIMGLGALVDRMELRRITGDLAQWAATLPDDLLLLVPSLVPLTSS</sequence>
<name>A0A919VJY0_9ACTN</name>
<dbReference type="EMBL" id="BOQL01000018">
    <property type="protein sequence ID" value="GIM65956.1"/>
    <property type="molecule type" value="Genomic_DNA"/>
</dbReference>
<dbReference type="RefSeq" id="WP_212988139.1">
    <property type="nucleotide sequence ID" value="NZ_BAABEA010000009.1"/>
</dbReference>
<evidence type="ECO:0000313" key="1">
    <source>
        <dbReference type="EMBL" id="GIM65956.1"/>
    </source>
</evidence>
<accession>A0A919VJY0</accession>
<evidence type="ECO:0008006" key="3">
    <source>
        <dbReference type="Google" id="ProtNLM"/>
    </source>
</evidence>
<reference evidence="1" key="1">
    <citation type="submission" date="2021-03" db="EMBL/GenBank/DDBJ databases">
        <title>Whole genome shotgun sequence of Actinoplanes auranticolor NBRC 12245.</title>
        <authorList>
            <person name="Komaki H."/>
            <person name="Tamura T."/>
        </authorList>
    </citation>
    <scope>NUCLEOTIDE SEQUENCE</scope>
    <source>
        <strain evidence="1">NBRC 12245</strain>
    </source>
</reference>
<gene>
    <name evidence="1" type="ORF">Aau02nite_20920</name>
</gene>
<proteinExistence type="predicted"/>
<protein>
    <recommendedName>
        <fullName evidence="3">Alpha/beta hydrolase</fullName>
    </recommendedName>
</protein>
<keyword evidence="2" id="KW-1185">Reference proteome</keyword>
<organism evidence="1 2">
    <name type="scientific">Actinoplanes auranticolor</name>
    <dbReference type="NCBI Taxonomy" id="47988"/>
    <lineage>
        <taxon>Bacteria</taxon>
        <taxon>Bacillati</taxon>
        <taxon>Actinomycetota</taxon>
        <taxon>Actinomycetes</taxon>
        <taxon>Micromonosporales</taxon>
        <taxon>Micromonosporaceae</taxon>
        <taxon>Actinoplanes</taxon>
    </lineage>
</organism>
<evidence type="ECO:0000313" key="2">
    <source>
        <dbReference type="Proteomes" id="UP000681340"/>
    </source>
</evidence>
<comment type="caution">
    <text evidence="1">The sequence shown here is derived from an EMBL/GenBank/DDBJ whole genome shotgun (WGS) entry which is preliminary data.</text>
</comment>
<dbReference type="Proteomes" id="UP000681340">
    <property type="component" value="Unassembled WGS sequence"/>
</dbReference>
<dbReference type="AlphaFoldDB" id="A0A919VJY0"/>